<sequence length="72" mass="8152">MIQKMRDNPRDWRLASLEAIAKRLDIQVRKSGGSHAVFMHEDSNIVVTIPSTRPIKSIYICQFLALIDDIGA</sequence>
<accession>A0A3B1AZG7</accession>
<name>A0A3B1AZG7_9ZZZZ</name>
<evidence type="ECO:0008006" key="2">
    <source>
        <dbReference type="Google" id="ProtNLM"/>
    </source>
</evidence>
<organism evidence="1">
    <name type="scientific">hydrothermal vent metagenome</name>
    <dbReference type="NCBI Taxonomy" id="652676"/>
    <lineage>
        <taxon>unclassified sequences</taxon>
        <taxon>metagenomes</taxon>
        <taxon>ecological metagenomes</taxon>
    </lineage>
</organism>
<dbReference type="AlphaFoldDB" id="A0A3B1AZG7"/>
<proteinExistence type="predicted"/>
<evidence type="ECO:0000313" key="1">
    <source>
        <dbReference type="EMBL" id="VAX11466.1"/>
    </source>
</evidence>
<dbReference type="EMBL" id="UOFX01000085">
    <property type="protein sequence ID" value="VAX11466.1"/>
    <property type="molecule type" value="Genomic_DNA"/>
</dbReference>
<reference evidence="1" key="1">
    <citation type="submission" date="2018-06" db="EMBL/GenBank/DDBJ databases">
        <authorList>
            <person name="Zhirakovskaya E."/>
        </authorList>
    </citation>
    <scope>NUCLEOTIDE SEQUENCE</scope>
</reference>
<gene>
    <name evidence="1" type="ORF">MNBD_GAMMA26-2528</name>
</gene>
<protein>
    <recommendedName>
        <fullName evidence="2">Type II toxin-antitoxin system HicA family toxin</fullName>
    </recommendedName>
</protein>